<protein>
    <recommendedName>
        <fullName evidence="8">Major facilitator superfamily (MFS) profile domain-containing protein</fullName>
    </recommendedName>
</protein>
<evidence type="ECO:0000313" key="7">
    <source>
        <dbReference type="EMBL" id="SVB60277.1"/>
    </source>
</evidence>
<proteinExistence type="predicted"/>
<dbReference type="GO" id="GO:0012505">
    <property type="term" value="C:endomembrane system"/>
    <property type="evidence" value="ECO:0007669"/>
    <property type="project" value="UniProtKB-SubCell"/>
</dbReference>
<evidence type="ECO:0000256" key="3">
    <source>
        <dbReference type="ARBA" id="ARBA00022692"/>
    </source>
</evidence>
<dbReference type="SUPFAM" id="SSF103473">
    <property type="entry name" value="MFS general substrate transporter"/>
    <property type="match status" value="1"/>
</dbReference>
<feature type="transmembrane region" description="Helical" evidence="6">
    <location>
        <begin position="107"/>
        <end position="135"/>
    </location>
</feature>
<dbReference type="InterPro" id="IPR024671">
    <property type="entry name" value="Atg22-like"/>
</dbReference>
<evidence type="ECO:0000256" key="4">
    <source>
        <dbReference type="ARBA" id="ARBA00022989"/>
    </source>
</evidence>
<feature type="transmembrane region" description="Helical" evidence="6">
    <location>
        <begin position="12"/>
        <end position="31"/>
    </location>
</feature>
<dbReference type="EMBL" id="UINC01049025">
    <property type="protein sequence ID" value="SVB60277.1"/>
    <property type="molecule type" value="Genomic_DNA"/>
</dbReference>
<dbReference type="Pfam" id="PF11700">
    <property type="entry name" value="ATG22"/>
    <property type="match status" value="2"/>
</dbReference>
<organism evidence="7">
    <name type="scientific">marine metagenome</name>
    <dbReference type="NCBI Taxonomy" id="408172"/>
    <lineage>
        <taxon>unclassified sequences</taxon>
        <taxon>metagenomes</taxon>
        <taxon>ecological metagenomes</taxon>
    </lineage>
</organism>
<feature type="transmembrane region" description="Helical" evidence="6">
    <location>
        <begin position="181"/>
        <end position="202"/>
    </location>
</feature>
<keyword evidence="4 6" id="KW-1133">Transmembrane helix</keyword>
<feature type="non-terminal residue" evidence="7">
    <location>
        <position position="271"/>
    </location>
</feature>
<evidence type="ECO:0000256" key="6">
    <source>
        <dbReference type="SAM" id="Phobius"/>
    </source>
</evidence>
<feature type="transmembrane region" description="Helical" evidence="6">
    <location>
        <begin position="147"/>
        <end position="169"/>
    </location>
</feature>
<reference evidence="7" key="1">
    <citation type="submission" date="2018-05" db="EMBL/GenBank/DDBJ databases">
        <authorList>
            <person name="Lanie J.A."/>
            <person name="Ng W.-L."/>
            <person name="Kazmierczak K.M."/>
            <person name="Andrzejewski T.M."/>
            <person name="Davidsen T.M."/>
            <person name="Wayne K.J."/>
            <person name="Tettelin H."/>
            <person name="Glass J.I."/>
            <person name="Rusch D."/>
            <person name="Podicherti R."/>
            <person name="Tsui H.-C.T."/>
            <person name="Winkler M.E."/>
        </authorList>
    </citation>
    <scope>NUCLEOTIDE SEQUENCE</scope>
</reference>
<name>A0A382FDT3_9ZZZZ</name>
<feature type="transmembrane region" description="Helical" evidence="6">
    <location>
        <begin position="240"/>
        <end position="261"/>
    </location>
</feature>
<dbReference type="Gene3D" id="1.20.1250.20">
    <property type="entry name" value="MFS general substrate transporter like domains"/>
    <property type="match status" value="1"/>
</dbReference>
<evidence type="ECO:0000256" key="5">
    <source>
        <dbReference type="ARBA" id="ARBA00023136"/>
    </source>
</evidence>
<feature type="transmembrane region" description="Helical" evidence="6">
    <location>
        <begin position="51"/>
        <end position="72"/>
    </location>
</feature>
<sequence length="271" mass="30596">MGQKKITKSAWSWAFYDWANSAFATTVMAGFGPLFFKSFWASDLDAVMSTWVWGATNSLVGLVIGILAPILGAYSDIGRNRKRFLYFFAFIGILSTGYLYFIPEGEWFYAMLFYSLAVIGFSGGNIFYDSLLIFVSDSNERNKVSSLGFSLGYLGGGILFVINVFMYLNPSWFGFESEIQAILWSFLTVAFWWALFSLPTLLNVKESGNTDINLNYISMTKKAFLNVKSTILEIRKYRKAAIFLISYFLYIDGVDTIIRMATPYGSDIGLE</sequence>
<feature type="transmembrane region" description="Helical" evidence="6">
    <location>
        <begin position="84"/>
        <end position="101"/>
    </location>
</feature>
<keyword evidence="5 6" id="KW-0472">Membrane</keyword>
<evidence type="ECO:0000256" key="1">
    <source>
        <dbReference type="ARBA" id="ARBA00004127"/>
    </source>
</evidence>
<dbReference type="InterPro" id="IPR050495">
    <property type="entry name" value="ATG22/LtaA_families"/>
</dbReference>
<dbReference type="PANTHER" id="PTHR23519:SF1">
    <property type="entry name" value="AUTOPHAGY-RELATED PROTEIN 22"/>
    <property type="match status" value="1"/>
</dbReference>
<accession>A0A382FDT3</accession>
<evidence type="ECO:0008006" key="8">
    <source>
        <dbReference type="Google" id="ProtNLM"/>
    </source>
</evidence>
<keyword evidence="2" id="KW-0813">Transport</keyword>
<dbReference type="PANTHER" id="PTHR23519">
    <property type="entry name" value="AUTOPHAGY-RELATED PROTEIN 22"/>
    <property type="match status" value="1"/>
</dbReference>
<dbReference type="InterPro" id="IPR036259">
    <property type="entry name" value="MFS_trans_sf"/>
</dbReference>
<comment type="subcellular location">
    <subcellularLocation>
        <location evidence="1">Endomembrane system</location>
        <topology evidence="1">Multi-pass membrane protein</topology>
    </subcellularLocation>
</comment>
<keyword evidence="3 6" id="KW-0812">Transmembrane</keyword>
<gene>
    <name evidence="7" type="ORF">METZ01_LOCUS213131</name>
</gene>
<evidence type="ECO:0000256" key="2">
    <source>
        <dbReference type="ARBA" id="ARBA00022448"/>
    </source>
</evidence>
<dbReference type="AlphaFoldDB" id="A0A382FDT3"/>